<organism evidence="2 3">
    <name type="scientific">Vigna angularis var. angularis</name>
    <dbReference type="NCBI Taxonomy" id="157739"/>
    <lineage>
        <taxon>Eukaryota</taxon>
        <taxon>Viridiplantae</taxon>
        <taxon>Streptophyta</taxon>
        <taxon>Embryophyta</taxon>
        <taxon>Tracheophyta</taxon>
        <taxon>Spermatophyta</taxon>
        <taxon>Magnoliopsida</taxon>
        <taxon>eudicotyledons</taxon>
        <taxon>Gunneridae</taxon>
        <taxon>Pentapetalae</taxon>
        <taxon>rosids</taxon>
        <taxon>fabids</taxon>
        <taxon>Fabales</taxon>
        <taxon>Fabaceae</taxon>
        <taxon>Papilionoideae</taxon>
        <taxon>50 kb inversion clade</taxon>
        <taxon>NPAAA clade</taxon>
        <taxon>indigoferoid/millettioid clade</taxon>
        <taxon>Phaseoleae</taxon>
        <taxon>Vigna</taxon>
    </lineage>
</organism>
<evidence type="ECO:0000259" key="1">
    <source>
        <dbReference type="Pfam" id="PF24865"/>
    </source>
</evidence>
<dbReference type="InterPro" id="IPR056633">
    <property type="entry name" value="DUF7731"/>
</dbReference>
<proteinExistence type="predicted"/>
<reference evidence="2 3" key="1">
    <citation type="journal article" date="2015" name="Sci. Rep.">
        <title>The power of single molecule real-time sequencing technology in the de novo assembly of a eukaryotic genome.</title>
        <authorList>
            <person name="Sakai H."/>
            <person name="Naito K."/>
            <person name="Ogiso-Tanaka E."/>
            <person name="Takahashi Y."/>
            <person name="Iseki K."/>
            <person name="Muto C."/>
            <person name="Satou K."/>
            <person name="Teruya K."/>
            <person name="Shiroma A."/>
            <person name="Shimoji M."/>
            <person name="Hirano T."/>
            <person name="Itoh T."/>
            <person name="Kaga A."/>
            <person name="Tomooka N."/>
        </authorList>
    </citation>
    <scope>NUCLEOTIDE SEQUENCE [LARGE SCALE GENOMIC DNA]</scope>
    <source>
        <strain evidence="3">cv. Shumari</strain>
    </source>
</reference>
<evidence type="ECO:0000313" key="3">
    <source>
        <dbReference type="Proteomes" id="UP000291084"/>
    </source>
</evidence>
<dbReference type="PANTHER" id="PTHR34366">
    <property type="entry name" value="OS07G0289901 PROTEIN-RELATED"/>
    <property type="match status" value="1"/>
</dbReference>
<dbReference type="Pfam" id="PF24865">
    <property type="entry name" value="DUF7731"/>
    <property type="match status" value="1"/>
</dbReference>
<gene>
    <name evidence="2" type="primary">Vigan.02G332600</name>
    <name evidence="2" type="ORF">VIGAN_02332600</name>
</gene>
<dbReference type="EMBL" id="AP015035">
    <property type="protein sequence ID" value="BAT80325.1"/>
    <property type="molecule type" value="Genomic_DNA"/>
</dbReference>
<protein>
    <recommendedName>
        <fullName evidence="1">DUF7731 domain-containing protein</fullName>
    </recommendedName>
</protein>
<dbReference type="Proteomes" id="UP000291084">
    <property type="component" value="Chromosome 2"/>
</dbReference>
<dbReference type="OrthoDB" id="1843925at2759"/>
<sequence>MCNVVTLYYYIVCSNSIIFQRQILDWTMAFGISVKRCILAFVLLYVCVFGKNFVYADEDGSEGENGGEIGGGFGGTGGGIGSGGGGIGSGGGGIGTGGGGIGAGIGGGGIGAGGGGEFGAGGGGGEFGAGGGGVGDPTQFFSKALQCFNDRYIYSRCEESCRLNEKGNLNVPKEKTDMFCQGPCLSETNLVLNCLNNVFSNFIFYNKATIHDIRNTIEAACSYGSQRGNFNVAEHIQNDENKASPKATTSHAVMGLAVIVMGRALLPPNFT</sequence>
<keyword evidence="3" id="KW-1185">Reference proteome</keyword>
<dbReference type="PANTHER" id="PTHR34366:SF2">
    <property type="entry name" value="OS07G0289901 PROTEIN"/>
    <property type="match status" value="1"/>
</dbReference>
<dbReference type="AlphaFoldDB" id="A0A0S3RI63"/>
<feature type="domain" description="DUF7731" evidence="1">
    <location>
        <begin position="137"/>
        <end position="237"/>
    </location>
</feature>
<name>A0A0S3RI63_PHAAN</name>
<evidence type="ECO:0000313" key="2">
    <source>
        <dbReference type="EMBL" id="BAT80325.1"/>
    </source>
</evidence>
<accession>A0A0S3RI63</accession>